<feature type="repeat" description="WD" evidence="3">
    <location>
        <begin position="342"/>
        <end position="381"/>
    </location>
</feature>
<dbReference type="SUPFAM" id="SSF81383">
    <property type="entry name" value="F-box domain"/>
    <property type="match status" value="1"/>
</dbReference>
<dbReference type="InterPro" id="IPR015943">
    <property type="entry name" value="WD40/YVTN_repeat-like_dom_sf"/>
</dbReference>
<proteinExistence type="predicted"/>
<feature type="repeat" description="WD" evidence="3">
    <location>
        <begin position="514"/>
        <end position="553"/>
    </location>
</feature>
<dbReference type="Gene3D" id="2.130.10.10">
    <property type="entry name" value="YVTN repeat-like/Quinoprotein amine dehydrogenase"/>
    <property type="match status" value="2"/>
</dbReference>
<feature type="repeat" description="WD" evidence="3">
    <location>
        <begin position="449"/>
        <end position="473"/>
    </location>
</feature>
<dbReference type="Pfam" id="PF12937">
    <property type="entry name" value="F-box-like"/>
    <property type="match status" value="1"/>
</dbReference>
<dbReference type="PROSITE" id="PS00678">
    <property type="entry name" value="WD_REPEATS_1"/>
    <property type="match status" value="5"/>
</dbReference>
<dbReference type="InterPro" id="IPR036047">
    <property type="entry name" value="F-box-like_dom_sf"/>
</dbReference>
<dbReference type="EMBL" id="BTGC01000005">
    <property type="protein sequence ID" value="GMM51337.1"/>
    <property type="molecule type" value="Genomic_DNA"/>
</dbReference>
<sequence>MCDHANNRSPITPSPSPVPRLREVPPLPSPPLLKKKDSVTGGLIAGFLALSEEEQKGLIKEIVGCAPKPVLLYAHQEISPLLRRDPFKVLPFEICLRILSHIKSPKTLVAASQVSKLWYIIVSDDSTWRKLCLDHHLRRRSAAESYIHKWKLHMKTAELIQAHSQNSMCIDYADDSNEQIQPTDPVVRGESLLGSRSDLLISTTEQSFPVIRYGFRMSSQDQANQNYDDIRSIMNNDDTRDAAIMARNVSNCILNDPISEAYYNPHAFTHIQPHSYRAHFQQQYLIRQAWVNGGTLAARYSLQNQSNTTVTTVLMKDGYIAVALDTSLILIFSENGMLIRSLFGHVMGVWSLAISGNTLVSGGCDRDVREWDLLTGACRKILRGHQATIRCLCMPDEKTAISGGRDAVIQVWDLEDGSSVHKLLGHVGPVRRLEVVKTKVFDSNDLERSILVSASYDGTAKVWDLESGAMIYSFEGHCSQIYSLACTTSRVITGSLDSTIQVWDLRTGQRESVLVGHGSLVSHLAISGNKLISGGANGLLRIWDLDTMESLHRIVAHDDAITSMVLNEELIVTAGGDCAVNIWDIRTGTLVRQLAKPSVSCVWGVDTNEDRLFSTYTEGNSIFMELMSFAANQSMQNHSLLLADPI</sequence>
<organism evidence="6 7">
    <name type="scientific">Starmerella bacillaris</name>
    <name type="common">Yeast</name>
    <name type="synonym">Candida zemplinina</name>
    <dbReference type="NCBI Taxonomy" id="1247836"/>
    <lineage>
        <taxon>Eukaryota</taxon>
        <taxon>Fungi</taxon>
        <taxon>Dikarya</taxon>
        <taxon>Ascomycota</taxon>
        <taxon>Saccharomycotina</taxon>
        <taxon>Dipodascomycetes</taxon>
        <taxon>Dipodascales</taxon>
        <taxon>Trichomonascaceae</taxon>
        <taxon>Starmerella</taxon>
    </lineage>
</organism>
<dbReference type="GO" id="GO:0048188">
    <property type="term" value="C:Set1C/COMPASS complex"/>
    <property type="evidence" value="ECO:0007669"/>
    <property type="project" value="TreeGrafter"/>
</dbReference>
<dbReference type="Pfam" id="PF00400">
    <property type="entry name" value="WD40"/>
    <property type="match status" value="6"/>
</dbReference>
<dbReference type="AlphaFoldDB" id="A0AAV5RJZ3"/>
<evidence type="ECO:0000259" key="5">
    <source>
        <dbReference type="PROSITE" id="PS50181"/>
    </source>
</evidence>
<evidence type="ECO:0000256" key="3">
    <source>
        <dbReference type="PROSITE-ProRule" id="PRU00221"/>
    </source>
</evidence>
<keyword evidence="7" id="KW-1185">Reference proteome</keyword>
<dbReference type="PROSITE" id="PS50082">
    <property type="entry name" value="WD_REPEATS_2"/>
    <property type="match status" value="6"/>
</dbReference>
<dbReference type="SUPFAM" id="SSF50978">
    <property type="entry name" value="WD40 repeat-like"/>
    <property type="match status" value="1"/>
</dbReference>
<protein>
    <recommendedName>
        <fullName evidence="5">F-box domain-containing protein</fullName>
    </recommendedName>
</protein>
<dbReference type="PROSITE" id="PS50181">
    <property type="entry name" value="FBOX"/>
    <property type="match status" value="1"/>
</dbReference>
<feature type="repeat" description="WD" evidence="3">
    <location>
        <begin position="554"/>
        <end position="593"/>
    </location>
</feature>
<gene>
    <name evidence="6" type="ORF">DASB73_022950</name>
</gene>
<feature type="domain" description="F-box" evidence="5">
    <location>
        <begin position="84"/>
        <end position="131"/>
    </location>
</feature>
<dbReference type="Gene3D" id="1.20.1280.50">
    <property type="match status" value="1"/>
</dbReference>
<dbReference type="PROSITE" id="PS50294">
    <property type="entry name" value="WD_REPEATS_REGION"/>
    <property type="match status" value="4"/>
</dbReference>
<dbReference type="PANTHER" id="PTHR22847:SF637">
    <property type="entry name" value="WD REPEAT DOMAIN 5B"/>
    <property type="match status" value="1"/>
</dbReference>
<name>A0AAV5RJZ3_STABA</name>
<dbReference type="SMART" id="SM00256">
    <property type="entry name" value="FBOX"/>
    <property type="match status" value="1"/>
</dbReference>
<dbReference type="InterPro" id="IPR036322">
    <property type="entry name" value="WD40_repeat_dom_sf"/>
</dbReference>
<evidence type="ECO:0000256" key="2">
    <source>
        <dbReference type="ARBA" id="ARBA00022737"/>
    </source>
</evidence>
<dbReference type="Proteomes" id="UP001362899">
    <property type="component" value="Unassembled WGS sequence"/>
</dbReference>
<dbReference type="PANTHER" id="PTHR22847">
    <property type="entry name" value="WD40 REPEAT PROTEIN"/>
    <property type="match status" value="1"/>
</dbReference>
<feature type="region of interest" description="Disordered" evidence="4">
    <location>
        <begin position="1"/>
        <end position="30"/>
    </location>
</feature>
<dbReference type="InterPro" id="IPR020472">
    <property type="entry name" value="WD40_PAC1"/>
</dbReference>
<evidence type="ECO:0000256" key="1">
    <source>
        <dbReference type="ARBA" id="ARBA00022574"/>
    </source>
</evidence>
<dbReference type="GO" id="GO:0042393">
    <property type="term" value="F:histone binding"/>
    <property type="evidence" value="ECO:0007669"/>
    <property type="project" value="TreeGrafter"/>
</dbReference>
<accession>A0AAV5RJZ3</accession>
<reference evidence="6 7" key="1">
    <citation type="journal article" date="2023" name="Elife">
        <title>Identification of key yeast species and microbe-microbe interactions impacting larval growth of Drosophila in the wild.</title>
        <authorList>
            <person name="Mure A."/>
            <person name="Sugiura Y."/>
            <person name="Maeda R."/>
            <person name="Honda K."/>
            <person name="Sakurai N."/>
            <person name="Takahashi Y."/>
            <person name="Watada M."/>
            <person name="Katoh T."/>
            <person name="Gotoh A."/>
            <person name="Gotoh Y."/>
            <person name="Taniguchi I."/>
            <person name="Nakamura K."/>
            <person name="Hayashi T."/>
            <person name="Katayama T."/>
            <person name="Uemura T."/>
            <person name="Hattori Y."/>
        </authorList>
    </citation>
    <scope>NUCLEOTIDE SEQUENCE [LARGE SCALE GENOMIC DNA]</scope>
    <source>
        <strain evidence="6 7">SB-73</strain>
    </source>
</reference>
<comment type="caution">
    <text evidence="6">The sequence shown here is derived from an EMBL/GenBank/DDBJ whole genome shotgun (WGS) entry which is preliminary data.</text>
</comment>
<feature type="repeat" description="WD" evidence="3">
    <location>
        <begin position="474"/>
        <end position="513"/>
    </location>
</feature>
<dbReference type="CDD" id="cd00200">
    <property type="entry name" value="WD40"/>
    <property type="match status" value="1"/>
</dbReference>
<keyword evidence="2" id="KW-0677">Repeat</keyword>
<dbReference type="PRINTS" id="PR00320">
    <property type="entry name" value="GPROTEINBRPT"/>
</dbReference>
<keyword evidence="1 3" id="KW-0853">WD repeat</keyword>
<dbReference type="InterPro" id="IPR001810">
    <property type="entry name" value="F-box_dom"/>
</dbReference>
<dbReference type="SMART" id="SM00320">
    <property type="entry name" value="WD40"/>
    <property type="match status" value="6"/>
</dbReference>
<evidence type="ECO:0000313" key="7">
    <source>
        <dbReference type="Proteomes" id="UP001362899"/>
    </source>
</evidence>
<dbReference type="InterPro" id="IPR019775">
    <property type="entry name" value="WD40_repeat_CS"/>
</dbReference>
<evidence type="ECO:0000256" key="4">
    <source>
        <dbReference type="SAM" id="MobiDB-lite"/>
    </source>
</evidence>
<evidence type="ECO:0000313" key="6">
    <source>
        <dbReference type="EMBL" id="GMM51337.1"/>
    </source>
</evidence>
<feature type="repeat" description="WD" evidence="3">
    <location>
        <begin position="382"/>
        <end position="422"/>
    </location>
</feature>
<dbReference type="InterPro" id="IPR001680">
    <property type="entry name" value="WD40_rpt"/>
</dbReference>